<dbReference type="EMBL" id="BJYK01000001">
    <property type="protein sequence ID" value="GEN79211.1"/>
    <property type="molecule type" value="Genomic_DNA"/>
</dbReference>
<feature type="region of interest" description="Disordered" evidence="2">
    <location>
        <begin position="80"/>
        <end position="160"/>
    </location>
</feature>
<evidence type="ECO:0000256" key="3">
    <source>
        <dbReference type="SAM" id="Phobius"/>
    </source>
</evidence>
<evidence type="ECO:0000256" key="1">
    <source>
        <dbReference type="SAM" id="Coils"/>
    </source>
</evidence>
<feature type="compositionally biased region" description="Low complexity" evidence="2">
    <location>
        <begin position="133"/>
        <end position="143"/>
    </location>
</feature>
<gene>
    <name evidence="4" type="ORF">AFE02nite_09450</name>
</gene>
<dbReference type="Proteomes" id="UP000321484">
    <property type="component" value="Unassembled WGS sequence"/>
</dbReference>
<reference evidence="4 5" key="1">
    <citation type="submission" date="2019-07" db="EMBL/GenBank/DDBJ databases">
        <title>Whole genome shotgun sequence of Actinotalea fermentans NBRC 105374.</title>
        <authorList>
            <person name="Hosoyama A."/>
            <person name="Uohara A."/>
            <person name="Ohji S."/>
            <person name="Ichikawa N."/>
        </authorList>
    </citation>
    <scope>NUCLEOTIDE SEQUENCE [LARGE SCALE GENOMIC DNA]</scope>
    <source>
        <strain evidence="4 5">NBRC 105374</strain>
    </source>
</reference>
<feature type="coiled-coil region" evidence="1">
    <location>
        <begin position="212"/>
        <end position="246"/>
    </location>
</feature>
<feature type="compositionally biased region" description="Low complexity" evidence="2">
    <location>
        <begin position="101"/>
        <end position="126"/>
    </location>
</feature>
<dbReference type="AlphaFoldDB" id="A0A511YVI1"/>
<sequence>MTGDAPKSLATPVPAAPDSDTDEGTDRAAVVTPHPDRADDVAPDRLDASAHAHLLEEPLPPDAATETAIIYNVTLSAPHLVEDSPPEPSVSDAPRTTTVQRRSAVARGGPGSGRPSSAGAGTGVATDADERAAASSSASSPGDDPADDDGRVAAEPSTVDRVPTARKVGAVTAVALVAALAGLSGYLWISATEWRDRAGSYQRTAGDLGDDLATTRNQLAGSQAELEAVRAQLSTAHARIVELADEKNQALDDWELTQQLVDYQQRISEAAGNVALALDQCVQGQQELIGYLEQQAQPGPSTPPYDPAQLAAFETQVEALCQEASEANIGLQLALAQ</sequence>
<feature type="transmembrane region" description="Helical" evidence="3">
    <location>
        <begin position="168"/>
        <end position="189"/>
    </location>
</feature>
<evidence type="ECO:0000256" key="2">
    <source>
        <dbReference type="SAM" id="MobiDB-lite"/>
    </source>
</evidence>
<keyword evidence="3" id="KW-0472">Membrane</keyword>
<evidence type="ECO:0000313" key="5">
    <source>
        <dbReference type="Proteomes" id="UP000321484"/>
    </source>
</evidence>
<keyword evidence="5" id="KW-1185">Reference proteome</keyword>
<proteinExistence type="predicted"/>
<keyword evidence="3" id="KW-1133">Transmembrane helix</keyword>
<protein>
    <submittedName>
        <fullName evidence="4">Uncharacterized protein</fullName>
    </submittedName>
</protein>
<evidence type="ECO:0000313" key="4">
    <source>
        <dbReference type="EMBL" id="GEN79211.1"/>
    </source>
</evidence>
<keyword evidence="1" id="KW-0175">Coiled coil</keyword>
<name>A0A511YVI1_9CELL</name>
<organism evidence="4 5">
    <name type="scientific">Actinotalea fermentans</name>
    <dbReference type="NCBI Taxonomy" id="43671"/>
    <lineage>
        <taxon>Bacteria</taxon>
        <taxon>Bacillati</taxon>
        <taxon>Actinomycetota</taxon>
        <taxon>Actinomycetes</taxon>
        <taxon>Micrococcales</taxon>
        <taxon>Cellulomonadaceae</taxon>
        <taxon>Actinotalea</taxon>
    </lineage>
</organism>
<comment type="caution">
    <text evidence="4">The sequence shown here is derived from an EMBL/GenBank/DDBJ whole genome shotgun (WGS) entry which is preliminary data.</text>
</comment>
<feature type="region of interest" description="Disordered" evidence="2">
    <location>
        <begin position="1"/>
        <end position="62"/>
    </location>
</feature>
<keyword evidence="3" id="KW-0812">Transmembrane</keyword>
<accession>A0A511YVI1</accession>
<feature type="compositionally biased region" description="Basic and acidic residues" evidence="2">
    <location>
        <begin position="34"/>
        <end position="56"/>
    </location>
</feature>